<name>A0ABQ8FCK4_9FUNG</name>
<feature type="compositionally biased region" description="Basic and acidic residues" evidence="1">
    <location>
        <begin position="141"/>
        <end position="151"/>
    </location>
</feature>
<keyword evidence="2" id="KW-0732">Signal</keyword>
<organism evidence="3 4">
    <name type="scientific">Batrachochytrium salamandrivorans</name>
    <dbReference type="NCBI Taxonomy" id="1357716"/>
    <lineage>
        <taxon>Eukaryota</taxon>
        <taxon>Fungi</taxon>
        <taxon>Fungi incertae sedis</taxon>
        <taxon>Chytridiomycota</taxon>
        <taxon>Chytridiomycota incertae sedis</taxon>
        <taxon>Chytridiomycetes</taxon>
        <taxon>Rhizophydiales</taxon>
        <taxon>Rhizophydiales incertae sedis</taxon>
        <taxon>Batrachochytrium</taxon>
    </lineage>
</organism>
<proteinExistence type="predicted"/>
<sequence>MRLSLAVVATMVALISTDPLSVSAFPFPVAIARQSSQINIPAHSDTHNTLYKRDDRLSIEEEVEKSIGDKYEVLKPAKIRKLRPLETAQLWHNVSLAHNESFGDVDEPYDELTVTLVGNNPRPVYERDPEHPKGVFFPTSKEPRDDYDRIN</sequence>
<evidence type="ECO:0000256" key="1">
    <source>
        <dbReference type="SAM" id="MobiDB-lite"/>
    </source>
</evidence>
<comment type="caution">
    <text evidence="3">The sequence shown here is derived from an EMBL/GenBank/DDBJ whole genome shotgun (WGS) entry which is preliminary data.</text>
</comment>
<feature type="compositionally biased region" description="Basic and acidic residues" evidence="1">
    <location>
        <begin position="124"/>
        <end position="133"/>
    </location>
</feature>
<evidence type="ECO:0000313" key="4">
    <source>
        <dbReference type="Proteomes" id="UP001648503"/>
    </source>
</evidence>
<feature type="region of interest" description="Disordered" evidence="1">
    <location>
        <begin position="120"/>
        <end position="151"/>
    </location>
</feature>
<feature type="signal peptide" evidence="2">
    <location>
        <begin position="1"/>
        <end position="24"/>
    </location>
</feature>
<accession>A0ABQ8FCK4</accession>
<protein>
    <submittedName>
        <fullName evidence="3">Uncharacterized protein</fullName>
    </submittedName>
</protein>
<dbReference type="EMBL" id="JAFCIX010000279">
    <property type="protein sequence ID" value="KAH6595717.1"/>
    <property type="molecule type" value="Genomic_DNA"/>
</dbReference>
<evidence type="ECO:0000313" key="3">
    <source>
        <dbReference type="EMBL" id="KAH6595717.1"/>
    </source>
</evidence>
<dbReference type="Proteomes" id="UP001648503">
    <property type="component" value="Unassembled WGS sequence"/>
</dbReference>
<reference evidence="3 4" key="1">
    <citation type="submission" date="2021-02" db="EMBL/GenBank/DDBJ databases">
        <title>Variation within the Batrachochytrium salamandrivorans European outbreak.</title>
        <authorList>
            <person name="Kelly M."/>
            <person name="Pasmans F."/>
            <person name="Shea T.P."/>
            <person name="Munoz J.F."/>
            <person name="Carranza S."/>
            <person name="Cuomo C.A."/>
            <person name="Martel A."/>
        </authorList>
    </citation>
    <scope>NUCLEOTIDE SEQUENCE [LARGE SCALE GENOMIC DNA]</scope>
    <source>
        <strain evidence="3 4">AMFP18/2</strain>
    </source>
</reference>
<evidence type="ECO:0000256" key="2">
    <source>
        <dbReference type="SAM" id="SignalP"/>
    </source>
</evidence>
<gene>
    <name evidence="3" type="ORF">BASA50_005618</name>
</gene>
<feature type="chain" id="PRO_5046930189" evidence="2">
    <location>
        <begin position="25"/>
        <end position="151"/>
    </location>
</feature>
<keyword evidence="4" id="KW-1185">Reference proteome</keyword>